<name>A0A071MH18_9BURK</name>
<proteinExistence type="predicted"/>
<dbReference type="AlphaFoldDB" id="A0A071MH18"/>
<accession>A0A071MH18</accession>
<evidence type="ECO:0000313" key="1">
    <source>
        <dbReference type="EMBL" id="KEA59963.1"/>
    </source>
</evidence>
<protein>
    <submittedName>
        <fullName evidence="1">Transcriptional regulator</fullName>
    </submittedName>
</protein>
<dbReference type="OrthoDB" id="5298532at2"/>
<reference evidence="1" key="1">
    <citation type="submission" date="2014-04" db="EMBL/GenBank/DDBJ databases">
        <title>In planta biocontrol of soil-borne Fusarium wilt of banana through a plant endophytic bacterium, Burkholderia cenocepacia 869T2.</title>
        <authorList>
            <person name="Ho Y.-N."/>
            <person name="Chiang H.-M."/>
            <person name="Chao C.-P."/>
            <person name="Su C.-C."/>
            <person name="Hsu H.-F."/>
            <person name="Guo C.-T."/>
            <person name="Hsieh J.-L."/>
            <person name="Huang C.-C."/>
        </authorList>
    </citation>
    <scope>NUCLEOTIDE SEQUENCE [LARGE SCALE GENOMIC DNA]</scope>
    <source>
        <strain evidence="1">869T2</strain>
    </source>
</reference>
<dbReference type="Gene3D" id="1.10.238.160">
    <property type="match status" value="1"/>
</dbReference>
<organism evidence="1">
    <name type="scientific">Burkholderia cenocepacia</name>
    <dbReference type="NCBI Taxonomy" id="95486"/>
    <lineage>
        <taxon>Bacteria</taxon>
        <taxon>Pseudomonadati</taxon>
        <taxon>Pseudomonadota</taxon>
        <taxon>Betaproteobacteria</taxon>
        <taxon>Burkholderiales</taxon>
        <taxon>Burkholderiaceae</taxon>
        <taxon>Burkholderia</taxon>
        <taxon>Burkholderia cepacia complex</taxon>
    </lineage>
</organism>
<dbReference type="EMBL" id="JJOA01000008">
    <property type="protein sequence ID" value="KEA59963.1"/>
    <property type="molecule type" value="Genomic_DNA"/>
</dbReference>
<dbReference type="RefSeq" id="WP_034187379.1">
    <property type="nucleotide sequence ID" value="NZ_JANLBS010000013.1"/>
</dbReference>
<comment type="caution">
    <text evidence="1">The sequence shown here is derived from an EMBL/GenBank/DDBJ whole genome shotgun (WGS) entry which is preliminary data.</text>
</comment>
<sequence>MKKSDAQALQNFDSLPNAAGVSDTVVAALCGCNVSTVWDRSKSGALPKPIKIGGSTRWNVGELRAVLTGAHA</sequence>
<gene>
    <name evidence="1" type="ORF">DT99_10190</name>
</gene>